<keyword evidence="7" id="KW-0808">Transferase</keyword>
<dbReference type="AlphaFoldDB" id="A0A9Y2AEA2"/>
<dbReference type="InterPro" id="IPR015421">
    <property type="entry name" value="PyrdxlP-dep_Trfase_major"/>
</dbReference>
<proteinExistence type="inferred from homology"/>
<evidence type="ECO:0000259" key="6">
    <source>
        <dbReference type="Pfam" id="PF00266"/>
    </source>
</evidence>
<dbReference type="KEGG" id="sgbi:P3F81_08500"/>
<dbReference type="InterPro" id="IPR015424">
    <property type="entry name" value="PyrdxlP-dep_Trfase"/>
</dbReference>
<dbReference type="RefSeq" id="WP_147669731.1">
    <property type="nucleotide sequence ID" value="NZ_CP120678.1"/>
</dbReference>
<dbReference type="InterPro" id="IPR020578">
    <property type="entry name" value="Aminotrans_V_PyrdxlP_BS"/>
</dbReference>
<accession>A0A9Y2AEA2</accession>
<evidence type="ECO:0000256" key="3">
    <source>
        <dbReference type="ARBA" id="ARBA00022898"/>
    </source>
</evidence>
<evidence type="ECO:0000256" key="5">
    <source>
        <dbReference type="RuleBase" id="RU004504"/>
    </source>
</evidence>
<reference evidence="7" key="1">
    <citation type="submission" date="2023-03" db="EMBL/GenBank/DDBJ databases">
        <title>Selenobaculum gbiensis gen. nov. sp. nov., a new bacterium isolated from the gut microbiota of IBD patient.</title>
        <authorList>
            <person name="Yeo S."/>
            <person name="Park H."/>
            <person name="Huh C.S."/>
        </authorList>
    </citation>
    <scope>NUCLEOTIDE SEQUENCE</scope>
    <source>
        <strain evidence="7">ICN-92133</strain>
    </source>
</reference>
<dbReference type="SUPFAM" id="SSF53383">
    <property type="entry name" value="PLP-dependent transferases"/>
    <property type="match status" value="1"/>
</dbReference>
<dbReference type="GO" id="GO:0008483">
    <property type="term" value="F:transaminase activity"/>
    <property type="evidence" value="ECO:0007669"/>
    <property type="project" value="UniProtKB-KW"/>
</dbReference>
<gene>
    <name evidence="7" type="ORF">P3F81_08500</name>
</gene>
<name>A0A9Y2AEA2_9FIRM</name>
<keyword evidence="3" id="KW-0663">Pyridoxal phosphate</keyword>
<comment type="catalytic activity">
    <reaction evidence="4">
        <text>(sulfur carrier)-H + L-cysteine = (sulfur carrier)-SH + L-alanine</text>
        <dbReference type="Rhea" id="RHEA:43892"/>
        <dbReference type="Rhea" id="RHEA-COMP:14737"/>
        <dbReference type="Rhea" id="RHEA-COMP:14739"/>
        <dbReference type="ChEBI" id="CHEBI:29917"/>
        <dbReference type="ChEBI" id="CHEBI:35235"/>
        <dbReference type="ChEBI" id="CHEBI:57972"/>
        <dbReference type="ChEBI" id="CHEBI:64428"/>
        <dbReference type="EC" id="2.8.1.7"/>
    </reaction>
</comment>
<evidence type="ECO:0000256" key="1">
    <source>
        <dbReference type="ARBA" id="ARBA00001933"/>
    </source>
</evidence>
<organism evidence="7 8">
    <name type="scientific">Selenobaculum gibii</name>
    <dbReference type="NCBI Taxonomy" id="3054208"/>
    <lineage>
        <taxon>Bacteria</taxon>
        <taxon>Bacillati</taxon>
        <taxon>Bacillota</taxon>
        <taxon>Negativicutes</taxon>
        <taxon>Selenomonadales</taxon>
        <taxon>Selenomonadaceae</taxon>
        <taxon>Selenobaculum</taxon>
    </lineage>
</organism>
<dbReference type="Proteomes" id="UP001243623">
    <property type="component" value="Chromosome"/>
</dbReference>
<evidence type="ECO:0000313" key="7">
    <source>
        <dbReference type="EMBL" id="WIW69955.1"/>
    </source>
</evidence>
<feature type="domain" description="Aminotransferase class V" evidence="6">
    <location>
        <begin position="31"/>
        <end position="416"/>
    </location>
</feature>
<dbReference type="Pfam" id="PF00266">
    <property type="entry name" value="Aminotran_5"/>
    <property type="match status" value="1"/>
</dbReference>
<dbReference type="PROSITE" id="PS00595">
    <property type="entry name" value="AA_TRANSFER_CLASS_5"/>
    <property type="match status" value="1"/>
</dbReference>
<dbReference type="Gene3D" id="3.40.640.10">
    <property type="entry name" value="Type I PLP-dependent aspartate aminotransferase-like (Major domain)"/>
    <property type="match status" value="1"/>
</dbReference>
<dbReference type="GO" id="GO:0031071">
    <property type="term" value="F:cysteine desulfurase activity"/>
    <property type="evidence" value="ECO:0007669"/>
    <property type="project" value="UniProtKB-EC"/>
</dbReference>
<dbReference type="PANTHER" id="PTHR43586:SF8">
    <property type="entry name" value="CYSTEINE DESULFURASE 1, CHLOROPLASTIC"/>
    <property type="match status" value="1"/>
</dbReference>
<comment type="similarity">
    <text evidence="2">Belongs to the class-V pyridoxal-phosphate-dependent aminotransferase family. Csd subfamily.</text>
</comment>
<dbReference type="PANTHER" id="PTHR43586">
    <property type="entry name" value="CYSTEINE DESULFURASE"/>
    <property type="match status" value="1"/>
</dbReference>
<protein>
    <submittedName>
        <fullName evidence="7">Aminotransferase class V-fold PLP-dependent enzyme</fullName>
    </submittedName>
</protein>
<dbReference type="InterPro" id="IPR000192">
    <property type="entry name" value="Aminotrans_V_dom"/>
</dbReference>
<keyword evidence="7" id="KW-0032">Aminotransferase</keyword>
<dbReference type="InterPro" id="IPR015422">
    <property type="entry name" value="PyrdxlP-dep_Trfase_small"/>
</dbReference>
<keyword evidence="8" id="KW-1185">Reference proteome</keyword>
<sequence>MKKNPEQKFRRLVAGVDECIPLLDGSEVVGINFDNAATTPPFKSVLKELNDFAPWYSSIHRGTGYKSILSSDLFENGRKLIKKFVGADCDDIVIYTKNTTEAINIVANALRYQAEGKIVLSTDMEHLANDLPWRSSFAMDYVRINHEGKLDLNDLEYKLKGYQGNVRLVAVTGASNVTGYINSIPQISYLVHRYGAELLIDGAQLVPHREIHMKEEGIDYLAFSAHKMYAPFGSGALIGKPEIFTHCQPNTKGGGAVTLVTHDFVDWDKPPYKEEAGTPNVMGVAALLAAIHCLQKLDMEEVHEYEQDLITYIIKGLRKIKGIGLYGCPRECKDKVSIIAFTLPEIEHRLIAKILSYEGGIAVRSGLFCAHPYVQKLLGLSKADIEWYRQNPQVNFPGLVRVSLGIYNTYQEADKLIQHVCRIAENISYYKKKYKKIYEQKENKLLHPLCRQLP</sequence>
<evidence type="ECO:0000313" key="8">
    <source>
        <dbReference type="Proteomes" id="UP001243623"/>
    </source>
</evidence>
<comment type="cofactor">
    <cofactor evidence="1 5">
        <name>pyridoxal 5'-phosphate</name>
        <dbReference type="ChEBI" id="CHEBI:597326"/>
    </cofactor>
</comment>
<evidence type="ECO:0000256" key="2">
    <source>
        <dbReference type="ARBA" id="ARBA00010447"/>
    </source>
</evidence>
<evidence type="ECO:0000256" key="4">
    <source>
        <dbReference type="ARBA" id="ARBA00050776"/>
    </source>
</evidence>
<dbReference type="Gene3D" id="3.90.1150.10">
    <property type="entry name" value="Aspartate Aminotransferase, domain 1"/>
    <property type="match status" value="1"/>
</dbReference>
<dbReference type="EMBL" id="CP120678">
    <property type="protein sequence ID" value="WIW69955.1"/>
    <property type="molecule type" value="Genomic_DNA"/>
</dbReference>